<feature type="chain" id="PRO_5025391209" description="Autotransporter domain-containing protein" evidence="1">
    <location>
        <begin position="26"/>
        <end position="967"/>
    </location>
</feature>
<dbReference type="EMBL" id="AP022642">
    <property type="protein sequence ID" value="BCA31528.1"/>
    <property type="molecule type" value="Genomic_DNA"/>
</dbReference>
<dbReference type="InterPro" id="IPR006315">
    <property type="entry name" value="OM_autotransptr_brl_dom"/>
</dbReference>
<dbReference type="SUPFAM" id="SSF103515">
    <property type="entry name" value="Autotransporter"/>
    <property type="match status" value="1"/>
</dbReference>
<evidence type="ECO:0000313" key="4">
    <source>
        <dbReference type="Proteomes" id="UP000501237"/>
    </source>
</evidence>
<dbReference type="SMART" id="SM00869">
    <property type="entry name" value="Autotransporter"/>
    <property type="match status" value="1"/>
</dbReference>
<dbReference type="Proteomes" id="UP000501237">
    <property type="component" value="Chromosome"/>
</dbReference>
<dbReference type="NCBIfam" id="TIGR01414">
    <property type="entry name" value="autotrans_barl"/>
    <property type="match status" value="1"/>
</dbReference>
<feature type="signal peptide" evidence="1">
    <location>
        <begin position="1"/>
        <end position="25"/>
    </location>
</feature>
<keyword evidence="1" id="KW-0732">Signal</keyword>
<protein>
    <recommendedName>
        <fullName evidence="2">Autotransporter domain-containing protein</fullName>
    </recommendedName>
</protein>
<accession>A0A679GT65</accession>
<dbReference type="InterPro" id="IPR005546">
    <property type="entry name" value="Autotransporte_beta"/>
</dbReference>
<proteinExistence type="predicted"/>
<evidence type="ECO:0000313" key="3">
    <source>
        <dbReference type="EMBL" id="BCA31528.1"/>
    </source>
</evidence>
<dbReference type="GeneID" id="57400736"/>
<sequence length="967" mass="98193">MLRSPSPLARCITLALAGCTGLASAATVTVNSATTTGQVLSGETTLQVGSSGSITTSGKSVELKNATSGTGVVVDNSGLIKSTADRGLDASGSNPARTYQIINREGATLDAAKQAIRISGDLAGTRVSIDNAGTVISQTDRAIMLKDLKTNVQIDITNRATGLIRGVREDAMRVGNNATITNYGTISSGDMTSADAKFDGIDFDASTGGKVENHGTITGGRHGITTDAGAELVNYAGGVIIGRNGSGFGSDGNGRVTNYGRITGAYNGLVPDGDGDGVDIDGQGWIDNHGIIEGTGAGGSKDGSPNTSEGIAMGGGTILNHAGATISGAANAILIDDSATGGAPYATHLENFGQILGLGGDAVRIIGEQADSVINGGLISSTGGVALDLGGGADSLTLRSGSRFVGRVDGGAGRDVLTLNDVGGGSFGNSTRFEWLQVSAGRWTLDTDDFSEGGQVLAGAELVNLGRIGGTLGIASGATYAGGGHVDNLDLAAGSTLAFAVAADGSHSPLQADGRVSLDGARLDVRASAGTYPNTSRYQVIQAADGVSGRFASVTSTFAFLTPSLRYGANSVELELTRNDVAFASVAGNSNAATVAGSISAQGSPQLYNALVVQDGTRAGQALDQLAAAGNASLAGSSLASTGQVTGAMLGALQSVGASGTGGLLSARSLEDGPQLAALGVPEAARNLNDPAAQGRLWMQGLGSHGRLDGQAGSADLDSDTRGAVLGADWALDGQWRLGVLGGYSRTRLDAGRSLKGDVDSLHLGLYGLRQDGPLSLRLGAAYSRHDGESRRTVEFDGFSDRLKGRYDAHSLQAVSELGYALGSGRWQAEPFAGLGYQYYARDGYAERGGAAALRVDDQHQGNFTSSLGLRLAHLGTLDNGMTLVPRLSLAWRHVYGDIDSSTRQAFLSGGSAFRVEGTALDRNSLLVETGLDLGLSSTQRIGLAYSGELGSNARNNALIAQWQMGF</sequence>
<reference evidence="3 4" key="1">
    <citation type="journal article" date="2020" name="Microbiol. Resour. Announc.">
        <title>Complete genome sequence of Pseudomonas otitidis strain MrB4, isolated from Lake Biwa in Japan.</title>
        <authorList>
            <person name="Miyazaki K."/>
            <person name="Hase E."/>
            <person name="Maruya T."/>
        </authorList>
    </citation>
    <scope>NUCLEOTIDE SEQUENCE [LARGE SCALE GENOMIC DNA]</scope>
    <source>
        <strain evidence="3 4">MrB4</strain>
    </source>
</reference>
<feature type="domain" description="Autotransporter" evidence="2">
    <location>
        <begin position="690"/>
        <end position="967"/>
    </location>
</feature>
<evidence type="ECO:0000256" key="1">
    <source>
        <dbReference type="SAM" id="SignalP"/>
    </source>
</evidence>
<dbReference type="Pfam" id="PF03797">
    <property type="entry name" value="Autotransporter"/>
    <property type="match status" value="1"/>
</dbReference>
<dbReference type="PROSITE" id="PS51208">
    <property type="entry name" value="AUTOTRANSPORTER"/>
    <property type="match status" value="1"/>
</dbReference>
<dbReference type="GO" id="GO:0019867">
    <property type="term" value="C:outer membrane"/>
    <property type="evidence" value="ECO:0007669"/>
    <property type="project" value="InterPro"/>
</dbReference>
<gene>
    <name evidence="3" type="ORF">PtoMrB4_55050</name>
</gene>
<dbReference type="Gene3D" id="2.40.128.130">
    <property type="entry name" value="Autotransporter beta-domain"/>
    <property type="match status" value="1"/>
</dbReference>
<organism evidence="3 4">
    <name type="scientific">Metapseudomonas otitidis</name>
    <dbReference type="NCBI Taxonomy" id="319939"/>
    <lineage>
        <taxon>Bacteria</taxon>
        <taxon>Pseudomonadati</taxon>
        <taxon>Pseudomonadota</taxon>
        <taxon>Gammaproteobacteria</taxon>
        <taxon>Pseudomonadales</taxon>
        <taxon>Pseudomonadaceae</taxon>
        <taxon>Metapseudomonas</taxon>
    </lineage>
</organism>
<evidence type="ECO:0000259" key="2">
    <source>
        <dbReference type="PROSITE" id="PS51208"/>
    </source>
</evidence>
<name>A0A679GT65_9GAMM</name>
<dbReference type="AlphaFoldDB" id="A0A679GT65"/>
<dbReference type="KEGG" id="poj:PtoMrB4_55050"/>
<dbReference type="RefSeq" id="WP_172434990.1">
    <property type="nucleotide sequence ID" value="NZ_AP022642.1"/>
</dbReference>
<dbReference type="InterPro" id="IPR036709">
    <property type="entry name" value="Autotransporte_beta_dom_sf"/>
</dbReference>